<dbReference type="PANTHER" id="PTHR46014:SF1">
    <property type="entry name" value="TETRATRICOPEPTIDE REPEAT PROTEIN 1"/>
    <property type="match status" value="1"/>
</dbReference>
<dbReference type="Pfam" id="PF00515">
    <property type="entry name" value="TPR_1"/>
    <property type="match status" value="1"/>
</dbReference>
<dbReference type="SUPFAM" id="SSF48452">
    <property type="entry name" value="TPR-like"/>
    <property type="match status" value="1"/>
</dbReference>
<accession>A0A1B9G9C3</accession>
<keyword evidence="1" id="KW-0802">TPR repeat</keyword>
<feature type="compositionally biased region" description="Acidic residues" evidence="2">
    <location>
        <begin position="54"/>
        <end position="71"/>
    </location>
</feature>
<dbReference type="STRING" id="1296100.A0A1B9G9C3"/>
<evidence type="ECO:0000256" key="2">
    <source>
        <dbReference type="SAM" id="MobiDB-lite"/>
    </source>
</evidence>
<name>A0A1B9G9C3_9TREE</name>
<reference evidence="4" key="2">
    <citation type="submission" date="2013-07" db="EMBL/GenBank/DDBJ databases">
        <authorList>
            <consortium name="The Broad Institute Genome Sequencing Platform"/>
            <person name="Cuomo C."/>
            <person name="Litvintseva A."/>
            <person name="Chen Y."/>
            <person name="Heitman J."/>
            <person name="Sun S."/>
            <person name="Springer D."/>
            <person name="Dromer F."/>
            <person name="Young S.K."/>
            <person name="Zeng Q."/>
            <person name="Gargeya S."/>
            <person name="Fitzgerald M."/>
            <person name="Abouelleil A."/>
            <person name="Alvarado L."/>
            <person name="Berlin A.M."/>
            <person name="Chapman S.B."/>
            <person name="Dewar J."/>
            <person name="Goldberg J."/>
            <person name="Griggs A."/>
            <person name="Gujja S."/>
            <person name="Hansen M."/>
            <person name="Howarth C."/>
            <person name="Imamovic A."/>
            <person name="Larimer J."/>
            <person name="McCowan C."/>
            <person name="Murphy C."/>
            <person name="Pearson M."/>
            <person name="Priest M."/>
            <person name="Roberts A."/>
            <person name="Saif S."/>
            <person name="Shea T."/>
            <person name="Sykes S."/>
            <person name="Wortman J."/>
            <person name="Nusbaum C."/>
            <person name="Birren B."/>
        </authorList>
    </citation>
    <scope>NUCLEOTIDE SEQUENCE</scope>
    <source>
        <strain evidence="4">CBS 10118</strain>
    </source>
</reference>
<dbReference type="RefSeq" id="XP_019048702.1">
    <property type="nucleotide sequence ID" value="XM_019189140.1"/>
</dbReference>
<feature type="region of interest" description="Disordered" evidence="2">
    <location>
        <begin position="131"/>
        <end position="164"/>
    </location>
</feature>
<reference evidence="3" key="3">
    <citation type="submission" date="2014-01" db="EMBL/GenBank/DDBJ databases">
        <title>Evolution of pathogenesis and genome organization in the Tremellales.</title>
        <authorList>
            <person name="Cuomo C."/>
            <person name="Litvintseva A."/>
            <person name="Heitman J."/>
            <person name="Chen Y."/>
            <person name="Sun S."/>
            <person name="Springer D."/>
            <person name="Dromer F."/>
            <person name="Young S."/>
            <person name="Zeng Q."/>
            <person name="Chapman S."/>
            <person name="Gujja S."/>
            <person name="Saif S."/>
            <person name="Birren B."/>
        </authorList>
    </citation>
    <scope>NUCLEOTIDE SEQUENCE</scope>
    <source>
        <strain evidence="3">CBS 10118</strain>
    </source>
</reference>
<dbReference type="Proteomes" id="UP000092730">
    <property type="component" value="Chromosome 2"/>
</dbReference>
<dbReference type="KEGG" id="kbi:30206875"/>
<dbReference type="EMBL" id="KI894019">
    <property type="protein sequence ID" value="OCF27632.1"/>
    <property type="molecule type" value="Genomic_DNA"/>
</dbReference>
<dbReference type="AlphaFoldDB" id="A0A1B9G9C3"/>
<feature type="compositionally biased region" description="Basic and acidic residues" evidence="2">
    <location>
        <begin position="143"/>
        <end position="156"/>
    </location>
</feature>
<dbReference type="InterPro" id="IPR019734">
    <property type="entry name" value="TPR_rpt"/>
</dbReference>
<evidence type="ECO:0000313" key="4">
    <source>
        <dbReference type="EMBL" id="WVW81775.1"/>
    </source>
</evidence>
<reference evidence="4" key="4">
    <citation type="submission" date="2024-02" db="EMBL/GenBank/DDBJ databases">
        <title>Comparative genomics of Cryptococcus and Kwoniella reveals pathogenesis evolution and contrasting modes of karyotype evolution via chromosome fusion or intercentromeric recombination.</title>
        <authorList>
            <person name="Coelho M.A."/>
            <person name="David-Palma M."/>
            <person name="Shea T."/>
            <person name="Bowers K."/>
            <person name="McGinley-Smith S."/>
            <person name="Mohammad A.W."/>
            <person name="Gnirke A."/>
            <person name="Yurkov A.M."/>
            <person name="Nowrousian M."/>
            <person name="Sun S."/>
            <person name="Cuomo C.A."/>
            <person name="Heitman J."/>
        </authorList>
    </citation>
    <scope>NUCLEOTIDE SEQUENCE</scope>
    <source>
        <strain evidence="4">CBS 10118</strain>
    </source>
</reference>
<evidence type="ECO:0008006" key="6">
    <source>
        <dbReference type="Google" id="ProtNLM"/>
    </source>
</evidence>
<proteinExistence type="predicted"/>
<organism evidence="3">
    <name type="scientific">Kwoniella bestiolae CBS 10118</name>
    <dbReference type="NCBI Taxonomy" id="1296100"/>
    <lineage>
        <taxon>Eukaryota</taxon>
        <taxon>Fungi</taxon>
        <taxon>Dikarya</taxon>
        <taxon>Basidiomycota</taxon>
        <taxon>Agaricomycotina</taxon>
        <taxon>Tremellomycetes</taxon>
        <taxon>Tremellales</taxon>
        <taxon>Cryptococcaceae</taxon>
        <taxon>Kwoniella</taxon>
    </lineage>
</organism>
<dbReference type="SMART" id="SM00028">
    <property type="entry name" value="TPR"/>
    <property type="match status" value="2"/>
</dbReference>
<dbReference type="VEuPathDB" id="FungiDB:I302_02476"/>
<protein>
    <recommendedName>
        <fullName evidence="6">Tetratricopeptide repeat protein 1</fullName>
    </recommendedName>
</protein>
<dbReference type="Gene3D" id="1.25.40.10">
    <property type="entry name" value="Tetratricopeptide repeat domain"/>
    <property type="match status" value="1"/>
</dbReference>
<feature type="region of interest" description="Disordered" evidence="2">
    <location>
        <begin position="1"/>
        <end position="81"/>
    </location>
</feature>
<evidence type="ECO:0000256" key="1">
    <source>
        <dbReference type="PROSITE-ProRule" id="PRU00339"/>
    </source>
</evidence>
<dbReference type="GeneID" id="30206875"/>
<dbReference type="InterPro" id="IPR011990">
    <property type="entry name" value="TPR-like_helical_dom_sf"/>
</dbReference>
<keyword evidence="5" id="KW-1185">Reference proteome</keyword>
<dbReference type="OrthoDB" id="1872379at2759"/>
<dbReference type="PROSITE" id="PS50005">
    <property type="entry name" value="TPR"/>
    <property type="match status" value="1"/>
</dbReference>
<evidence type="ECO:0000313" key="5">
    <source>
        <dbReference type="Proteomes" id="UP000092730"/>
    </source>
</evidence>
<feature type="repeat" description="TPR" evidence="1">
    <location>
        <begin position="199"/>
        <end position="232"/>
    </location>
</feature>
<evidence type="ECO:0000313" key="3">
    <source>
        <dbReference type="EMBL" id="OCF27632.1"/>
    </source>
</evidence>
<gene>
    <name evidence="3" type="ORF">I302_02476</name>
    <name evidence="4" type="ORF">I302_103772</name>
</gene>
<dbReference type="PANTHER" id="PTHR46014">
    <property type="entry name" value="TETRATRICOPEPTIDE REPEAT PROTEIN 1"/>
    <property type="match status" value="1"/>
</dbReference>
<dbReference type="EMBL" id="CP144542">
    <property type="protein sequence ID" value="WVW81775.1"/>
    <property type="molecule type" value="Genomic_DNA"/>
</dbReference>
<reference evidence="3" key="1">
    <citation type="submission" date="2013-07" db="EMBL/GenBank/DDBJ databases">
        <title>The Genome Sequence of Cryptococcus bestiolae CBS10118.</title>
        <authorList>
            <consortium name="The Broad Institute Genome Sequencing Platform"/>
            <person name="Cuomo C."/>
            <person name="Litvintseva A."/>
            <person name="Chen Y."/>
            <person name="Heitman J."/>
            <person name="Sun S."/>
            <person name="Springer D."/>
            <person name="Dromer F."/>
            <person name="Young S.K."/>
            <person name="Zeng Q."/>
            <person name="Gargeya S."/>
            <person name="Fitzgerald M."/>
            <person name="Abouelleil A."/>
            <person name="Alvarado L."/>
            <person name="Berlin A.M."/>
            <person name="Chapman S.B."/>
            <person name="Dewar J."/>
            <person name="Goldberg J."/>
            <person name="Griggs A."/>
            <person name="Gujja S."/>
            <person name="Hansen M."/>
            <person name="Howarth C."/>
            <person name="Imamovic A."/>
            <person name="Larimer J."/>
            <person name="McCowan C."/>
            <person name="Murphy C."/>
            <person name="Pearson M."/>
            <person name="Priest M."/>
            <person name="Roberts A."/>
            <person name="Saif S."/>
            <person name="Shea T."/>
            <person name="Sykes S."/>
            <person name="Wortman J."/>
            <person name="Nusbaum C."/>
            <person name="Birren B."/>
        </authorList>
    </citation>
    <scope>NUCLEOTIDE SEQUENCE [LARGE SCALE GENOMIC DNA]</scope>
    <source>
        <strain evidence="3">CBS 10118</strain>
    </source>
</reference>
<feature type="compositionally biased region" description="Basic and acidic residues" evidence="2">
    <location>
        <begin position="72"/>
        <end position="81"/>
    </location>
</feature>
<dbReference type="InterPro" id="IPR052769">
    <property type="entry name" value="TPR_domain_protein"/>
</dbReference>
<sequence length="336" mass="38285">MTPEPSFDDLPTFDATKFEPPSWARTQFHQWEKNGESSTSQSGFDAEATSKEEYNEEVETGEEEDVWEDAQEEIRGDAERDRVVEPDEVRFTMDELRELLDLATKLKNEGNDVYKTKRYDEAIGSYLKALDHLPSVPNPNSTEKGEKEDTKKKTEESGIEEVNDEEALKIQQEEQNQIGLSLEEEERREIEDDVREMTKAVWGNLAASYLAIKDDKKAVEACTEALKIDPKYIKGLHRRATANERIGDLSALVAAKEDYTLLSSLLPSSSPLLPSIRKSLIYLPEQIKVEEKKQMDEMMGKLKDLGNSLLGNFGLSTDNFKFEKQENGGWGMQFQR</sequence>